<protein>
    <submittedName>
        <fullName evidence="1">Glycosyl transferase family 1</fullName>
    </submittedName>
</protein>
<dbReference type="PANTHER" id="PTHR45947:SF3">
    <property type="entry name" value="SULFOQUINOVOSYL TRANSFERASE SQD2"/>
    <property type="match status" value="1"/>
</dbReference>
<sequence>MHHNSHIHYVTPSKWLANFVYNTGLLDRYPTIIPNGVDTEIFCAHDKQAIRKTLYLPESRFVILLSSAVKNNPFKGLHFAVDVIEKLRELNPFILIVGEEDPALIGKLTSFDYRCTGFIADREMLGKYYSAADIYLNTTIAEVQSIASIEAMSSQTPVFGFKTGGVPELITQGEDGMLVDNQDTDALALHIITAYHSKHLSAMGKKARKKVEENYSMTLLVQRYLQLYQDVINHIR</sequence>
<dbReference type="SUPFAM" id="SSF53756">
    <property type="entry name" value="UDP-Glycosyltransferase/glycogen phosphorylase"/>
    <property type="match status" value="1"/>
</dbReference>
<dbReference type="PANTHER" id="PTHR45947">
    <property type="entry name" value="SULFOQUINOVOSYL TRANSFERASE SQD2"/>
    <property type="match status" value="1"/>
</dbReference>
<comment type="caution">
    <text evidence="1">The sequence shown here is derived from an EMBL/GenBank/DDBJ whole genome shotgun (WGS) entry which is preliminary data.</text>
</comment>
<dbReference type="AlphaFoldDB" id="A0AAX1PIY2"/>
<dbReference type="GO" id="GO:0016757">
    <property type="term" value="F:glycosyltransferase activity"/>
    <property type="evidence" value="ECO:0007669"/>
    <property type="project" value="TreeGrafter"/>
</dbReference>
<reference evidence="1 2" key="1">
    <citation type="submission" date="2018-06" db="EMBL/GenBank/DDBJ databases">
        <title>Freshwater and sediment microbial communities from various areas in North America, analyzing microbe dynamics in response to fracking.</title>
        <authorList>
            <person name="Lamendella R."/>
        </authorList>
    </citation>
    <scope>NUCLEOTIDE SEQUENCE [LARGE SCALE GENOMIC DNA]</scope>
    <source>
        <strain evidence="1 2">17</strain>
    </source>
</reference>
<dbReference type="Gene3D" id="3.40.50.2000">
    <property type="entry name" value="Glycogen Phosphorylase B"/>
    <property type="match status" value="2"/>
</dbReference>
<dbReference type="Proteomes" id="UP000249422">
    <property type="component" value="Unassembled WGS sequence"/>
</dbReference>
<dbReference type="Pfam" id="PF13692">
    <property type="entry name" value="Glyco_trans_1_4"/>
    <property type="match status" value="1"/>
</dbReference>
<evidence type="ECO:0000313" key="2">
    <source>
        <dbReference type="Proteomes" id="UP000249422"/>
    </source>
</evidence>
<gene>
    <name evidence="1" type="ORF">DEU50_10760</name>
</gene>
<organism evidence="1 2">
    <name type="scientific">Aeromonas salmonicida</name>
    <dbReference type="NCBI Taxonomy" id="645"/>
    <lineage>
        <taxon>Bacteria</taxon>
        <taxon>Pseudomonadati</taxon>
        <taxon>Pseudomonadota</taxon>
        <taxon>Gammaproteobacteria</taxon>
        <taxon>Aeromonadales</taxon>
        <taxon>Aeromonadaceae</taxon>
        <taxon>Aeromonas</taxon>
    </lineage>
</organism>
<proteinExistence type="predicted"/>
<dbReference type="InterPro" id="IPR050194">
    <property type="entry name" value="Glycosyltransferase_grp1"/>
</dbReference>
<evidence type="ECO:0000313" key="1">
    <source>
        <dbReference type="EMBL" id="RAJ04892.1"/>
    </source>
</evidence>
<keyword evidence="1" id="KW-0808">Transferase</keyword>
<name>A0AAX1PIY2_AERSA</name>
<dbReference type="EMBL" id="QLLM01000007">
    <property type="protein sequence ID" value="RAJ04892.1"/>
    <property type="molecule type" value="Genomic_DNA"/>
</dbReference>
<accession>A0AAX1PIY2</accession>